<proteinExistence type="predicted"/>
<evidence type="ECO:0000313" key="4">
    <source>
        <dbReference type="Proteomes" id="UP001642464"/>
    </source>
</evidence>
<evidence type="ECO:0000256" key="1">
    <source>
        <dbReference type="SAM" id="Coils"/>
    </source>
</evidence>
<organism evidence="3 4">
    <name type="scientific">Durusdinium trenchii</name>
    <dbReference type="NCBI Taxonomy" id="1381693"/>
    <lineage>
        <taxon>Eukaryota</taxon>
        <taxon>Sar</taxon>
        <taxon>Alveolata</taxon>
        <taxon>Dinophyceae</taxon>
        <taxon>Suessiales</taxon>
        <taxon>Symbiodiniaceae</taxon>
        <taxon>Durusdinium</taxon>
    </lineage>
</organism>
<dbReference type="Proteomes" id="UP001642464">
    <property type="component" value="Unassembled WGS sequence"/>
</dbReference>
<protein>
    <submittedName>
        <fullName evidence="3">Uncharacterized protein</fullName>
    </submittedName>
</protein>
<feature type="non-terminal residue" evidence="3">
    <location>
        <position position="1735"/>
    </location>
</feature>
<accession>A0ABP0S7M7</accession>
<reference evidence="3 4" key="1">
    <citation type="submission" date="2024-02" db="EMBL/GenBank/DDBJ databases">
        <authorList>
            <person name="Chen Y."/>
            <person name="Shah S."/>
            <person name="Dougan E. K."/>
            <person name="Thang M."/>
            <person name="Chan C."/>
        </authorList>
    </citation>
    <scope>NUCLEOTIDE SEQUENCE [LARGE SCALE GENOMIC DNA]</scope>
</reference>
<feature type="compositionally biased region" description="Basic and acidic residues" evidence="2">
    <location>
        <begin position="1685"/>
        <end position="1695"/>
    </location>
</feature>
<sequence length="1735" mass="197884">MSQLSSELANATNAIHGQSADWSVLSRQIHQEVCNLTLEMKADRENRAVESSTRRMEVLKMMEDQRRQGALEALGISKDGLSETNALNGSQEMLSRPGIMAVHHLVELNCKILRDMETQLIVRAGFVAGVFHFWRCEATLIKVGRYYQGEFQKNQDDWEAHLAGHRRSFEDELIAASEKAAAHKEHVRQQHDLLLRQWAMGEAKGLFSQTYKSWAQYVKKEKTRRRAAANIHKVCAQWIMGKTKGLLQSCVWAWSKESKESALILRREKDMEKVRSDADRALEERLAELERMKAGSRKSIEKAVAKWKDGNAKGMVEMCFRGLKENRKERRDKKAKMNSVDICVKKFLLGKTRGVLSTCWVSWKKDALESQRLDAEKKRLEELLNGERAKVRSEYQKHLDAHKQKVEAAHNCVGLVAKKWMLGDQAGLKMQVYQVWSKWALKRAESEKKLASVHMSLAKWARGDAKGILTTVFVNWKQDALTAAGDRKMEAALDAEKAKMERLFEEERRRAAAQTRPSRPPETSAYLYSQVYAAKRSDYYLRRGHAFDWDEHECHAFLDAAVEISSSNASVLERAEARGCNFQASASSSSVPTELQIGPVRRWRSARSAAPSSVGQSRDLFATPLGFLHVSELGLRDWQKTLEIFGTAAIAQFQKVQKAERRRSFVDLNNHFFQSQDTNPRSAMAEPHSWRELYSSKEYREWAKVSQQICSSFINKLGIPLAEEEAKNLELVTWAAVYPKSHEPVTHYYHAHQESIVSFVLYVKMPEPVTPLTISDPRGAPPVEDFEWFQDLGDMGVDGDPPFHRPVEFYPEEGDILIFPSFAIHKVPPHLGEDTRVVFPSNCHLPKKPKVLDKTFHGMENPLDGWERIARWQAPYLSRPWAVSRYRHHANLALAAAERLEDPYMKIWEVQNQVLAMLQFGLHDPRAWLQAGNLSAKAAVILDSRGEGEYYLDASLMFARALDLDPSIKQEVDSCLDAMIPRKVKKKQKEAYGSLAKWRKLIKSWRTEPPRAEVTQFLHPEVNGPGRCSRMCPASQMPTFRTLRIRSVFSSRIYILKGRELTVAVKAAEELLEAELGFPVQVEASEELEDAGWIERHTSVNARVVLCASTPVLLADPRGRWPRHWPGSVQDTGEEPKEPKAPFHWHLEVPCDEGQLLLLPAWLPLNATGAAGRYALTATTTTGRPLGCHWPRPSLEAEGGPPHAEALKEKARQSVLASVEKWALGNDKGAAKAALGAWSQFTKKAKSADRQRQAVRASLMAAFMSKEKAAVMNTFKNWQTLTRSEKAEREREQILANEQNHWKAEQDRLRDQFDKELRGSLTEQEKLKAAAQAQTELALRKWLSMNETDISEYFIMWRRLAAAMKDSNRKRAGVKDAMTRFLEGERRGVMHSVFTSWKTFVTKDAKHQKEVKKLQQQVENLLRKQEQSMMKYGTFLASKSGPAMKGAVFRQWFELSQGVKAAELEREREVELEDMRMKHKMEETRKKEVRAKALHNLGAKGGRAVLMEVFLAWSYLYQKNKELRFHKMNENKALVKYSEYVLGKKMRQDSHSLMAFTFSEWRREGKILRHQDAMSTLEERDVYIAQLRAGFEEQLALAYQQIDQITETLQKELQTKEELAQELREAYEKNRKINLPEHPATPGGSATPGSTRRRQASAEQRGSSVGSVTRPARNSTPGMGMSRARNWETEAERAEPLAVHRRFNGSTSRSNSPPARQDVNWAAVVDRLEDRGVVS</sequence>
<comment type="caution">
    <text evidence="3">The sequence shown here is derived from an EMBL/GenBank/DDBJ whole genome shotgun (WGS) entry which is preliminary data.</text>
</comment>
<feature type="region of interest" description="Disordered" evidence="2">
    <location>
        <begin position="1631"/>
        <end position="1719"/>
    </location>
</feature>
<gene>
    <name evidence="3" type="ORF">SCF082_LOCUS50405</name>
</gene>
<feature type="coiled-coil region" evidence="1">
    <location>
        <begin position="1404"/>
        <end position="1431"/>
    </location>
</feature>
<name>A0ABP0S7M7_9DINO</name>
<keyword evidence="1" id="KW-0175">Coiled coil</keyword>
<evidence type="ECO:0000313" key="3">
    <source>
        <dbReference type="EMBL" id="CAK9108372.1"/>
    </source>
</evidence>
<dbReference type="InterPro" id="IPR012668">
    <property type="entry name" value="CHP02466"/>
</dbReference>
<dbReference type="Pfam" id="PF13759">
    <property type="entry name" value="2OG-FeII_Oxy_5"/>
    <property type="match status" value="1"/>
</dbReference>
<dbReference type="Gene3D" id="2.60.120.620">
    <property type="entry name" value="q2cbj1_9rhob like domain"/>
    <property type="match status" value="1"/>
</dbReference>
<feature type="compositionally biased region" description="Polar residues" evidence="2">
    <location>
        <begin position="1657"/>
        <end position="1677"/>
    </location>
</feature>
<feature type="compositionally biased region" description="Polar residues" evidence="2">
    <location>
        <begin position="1704"/>
        <end position="1714"/>
    </location>
</feature>
<evidence type="ECO:0000256" key="2">
    <source>
        <dbReference type="SAM" id="MobiDB-lite"/>
    </source>
</evidence>
<dbReference type="EMBL" id="CAXAMM010043073">
    <property type="protein sequence ID" value="CAK9108372.1"/>
    <property type="molecule type" value="Genomic_DNA"/>
</dbReference>
<keyword evidence="4" id="KW-1185">Reference proteome</keyword>